<feature type="region of interest" description="Disordered" evidence="1">
    <location>
        <begin position="1"/>
        <end position="25"/>
    </location>
</feature>
<name>A0ABD2TWV9_9SOLN</name>
<feature type="region of interest" description="Disordered" evidence="1">
    <location>
        <begin position="75"/>
        <end position="146"/>
    </location>
</feature>
<dbReference type="EMBL" id="JBJKTR010000008">
    <property type="protein sequence ID" value="KAL3360936.1"/>
    <property type="molecule type" value="Genomic_DNA"/>
</dbReference>
<proteinExistence type="predicted"/>
<organism evidence="2 3">
    <name type="scientific">Solanum stoloniferum</name>
    <dbReference type="NCBI Taxonomy" id="62892"/>
    <lineage>
        <taxon>Eukaryota</taxon>
        <taxon>Viridiplantae</taxon>
        <taxon>Streptophyta</taxon>
        <taxon>Embryophyta</taxon>
        <taxon>Tracheophyta</taxon>
        <taxon>Spermatophyta</taxon>
        <taxon>Magnoliopsida</taxon>
        <taxon>eudicotyledons</taxon>
        <taxon>Gunneridae</taxon>
        <taxon>Pentapetalae</taxon>
        <taxon>asterids</taxon>
        <taxon>lamiids</taxon>
        <taxon>Solanales</taxon>
        <taxon>Solanaceae</taxon>
        <taxon>Solanoideae</taxon>
        <taxon>Solaneae</taxon>
        <taxon>Solanum</taxon>
    </lineage>
</organism>
<feature type="compositionally biased region" description="Polar residues" evidence="1">
    <location>
        <begin position="81"/>
        <end position="116"/>
    </location>
</feature>
<evidence type="ECO:0000313" key="2">
    <source>
        <dbReference type="EMBL" id="KAL3360937.1"/>
    </source>
</evidence>
<accession>A0ABD2TWV9</accession>
<keyword evidence="3" id="KW-1185">Reference proteome</keyword>
<evidence type="ECO:0000256" key="1">
    <source>
        <dbReference type="SAM" id="MobiDB-lite"/>
    </source>
</evidence>
<protein>
    <submittedName>
        <fullName evidence="2">Uncharacterized protein</fullName>
    </submittedName>
</protein>
<dbReference type="EMBL" id="JBJKTR010000008">
    <property type="protein sequence ID" value="KAL3360937.1"/>
    <property type="molecule type" value="Genomic_DNA"/>
</dbReference>
<sequence length="146" mass="16415">MVYHTRSKEALPDENHKGKRKVTNEKVMSKTIEKKHPSDELVSTLKKKIMELEDEVSDMRGCAKMLLSVDPTLETNIDKSPVTSQATLQDNPPLTHPTPQNQPNSIQMTPTNTHFPNYSYLPQHHAHASRPLYLTPSLPSPPSQAP</sequence>
<evidence type="ECO:0000313" key="3">
    <source>
        <dbReference type="Proteomes" id="UP001627284"/>
    </source>
</evidence>
<dbReference type="Proteomes" id="UP001627284">
    <property type="component" value="Unassembled WGS sequence"/>
</dbReference>
<comment type="caution">
    <text evidence="2">The sequence shown here is derived from an EMBL/GenBank/DDBJ whole genome shotgun (WGS) entry which is preliminary data.</text>
</comment>
<reference evidence="2 3" key="1">
    <citation type="submission" date="2024-05" db="EMBL/GenBank/DDBJ databases">
        <title>De novo assembly of an allotetraploid wild potato.</title>
        <authorList>
            <person name="Hosaka A.J."/>
        </authorList>
    </citation>
    <scope>NUCLEOTIDE SEQUENCE [LARGE SCALE GENOMIC DNA]</scope>
    <source>
        <tissue evidence="2">Young leaves</tissue>
    </source>
</reference>
<gene>
    <name evidence="2" type="ORF">AABB24_014052</name>
</gene>
<dbReference type="AlphaFoldDB" id="A0ABD2TWV9"/>